<protein>
    <submittedName>
        <fullName evidence="1">Uncharacterized protein</fullName>
    </submittedName>
</protein>
<organism evidence="1 2">
    <name type="scientific">Acropora cervicornis</name>
    <name type="common">Staghorn coral</name>
    <dbReference type="NCBI Taxonomy" id="6130"/>
    <lineage>
        <taxon>Eukaryota</taxon>
        <taxon>Metazoa</taxon>
        <taxon>Cnidaria</taxon>
        <taxon>Anthozoa</taxon>
        <taxon>Hexacorallia</taxon>
        <taxon>Scleractinia</taxon>
        <taxon>Astrocoeniina</taxon>
        <taxon>Acroporidae</taxon>
        <taxon>Acropora</taxon>
    </lineage>
</organism>
<evidence type="ECO:0000313" key="1">
    <source>
        <dbReference type="EMBL" id="KAK2567965.1"/>
    </source>
</evidence>
<dbReference type="AlphaFoldDB" id="A0AAD9VBL4"/>
<dbReference type="EMBL" id="JARQWQ010000013">
    <property type="protein sequence ID" value="KAK2567965.1"/>
    <property type="molecule type" value="Genomic_DNA"/>
</dbReference>
<gene>
    <name evidence="1" type="ORF">P5673_007865</name>
</gene>
<evidence type="ECO:0000313" key="2">
    <source>
        <dbReference type="Proteomes" id="UP001249851"/>
    </source>
</evidence>
<comment type="caution">
    <text evidence="1">The sequence shown here is derived from an EMBL/GenBank/DDBJ whole genome shotgun (WGS) entry which is preliminary data.</text>
</comment>
<proteinExistence type="predicted"/>
<dbReference type="Proteomes" id="UP001249851">
    <property type="component" value="Unassembled WGS sequence"/>
</dbReference>
<reference evidence="1" key="1">
    <citation type="journal article" date="2023" name="G3 (Bethesda)">
        <title>Whole genome assembly and annotation of the endangered Caribbean coral Acropora cervicornis.</title>
        <authorList>
            <person name="Selwyn J.D."/>
            <person name="Vollmer S.V."/>
        </authorList>
    </citation>
    <scope>NUCLEOTIDE SEQUENCE</scope>
    <source>
        <strain evidence="1">K2</strain>
    </source>
</reference>
<sequence>MDTNELSDACVQTNTVDLQLLSDDGNGSEVEIASAALNLTADTNCREEADSDYDSECDDFSDMIF</sequence>
<name>A0AAD9VBL4_ACRCE</name>
<keyword evidence="2" id="KW-1185">Reference proteome</keyword>
<reference evidence="1" key="2">
    <citation type="journal article" date="2023" name="Science">
        <title>Genomic signatures of disease resistance in endangered staghorn corals.</title>
        <authorList>
            <person name="Vollmer S.V."/>
            <person name="Selwyn J.D."/>
            <person name="Despard B.A."/>
            <person name="Roesel C.L."/>
        </authorList>
    </citation>
    <scope>NUCLEOTIDE SEQUENCE</scope>
    <source>
        <strain evidence="1">K2</strain>
    </source>
</reference>
<accession>A0AAD9VBL4</accession>